<dbReference type="PANTHER" id="PTHR48045">
    <property type="entry name" value="UDP-GLYCOSYLTRANSFERASE 72B1"/>
    <property type="match status" value="1"/>
</dbReference>
<dbReference type="Gene3D" id="3.40.50.2000">
    <property type="entry name" value="Glycogen Phosphorylase B"/>
    <property type="match status" value="2"/>
</dbReference>
<dbReference type="AlphaFoldDB" id="A0AAD7IJZ1"/>
<dbReference type="SUPFAM" id="SSF53756">
    <property type="entry name" value="UDP-Glycosyltransferase/glycogen phosphorylase"/>
    <property type="match status" value="1"/>
</dbReference>
<accession>A0AAD7IJZ1</accession>
<dbReference type="InterPro" id="IPR002213">
    <property type="entry name" value="UDP_glucos_trans"/>
</dbReference>
<protein>
    <submittedName>
        <fullName evidence="2">Uncharacterized protein</fullName>
    </submittedName>
</protein>
<comment type="caution">
    <text evidence="2">The sequence shown here is derived from an EMBL/GenBank/DDBJ whole genome shotgun (WGS) entry which is preliminary data.</text>
</comment>
<sequence>MLDQLQAPHILLVPIPAYGKTSIIRPARKSDVRLIIEFLAQVLTKADGKVIRIPGIPPMYEYEAFTQTFTRGGHDMIMQCDGVFLGTSPAYDGESLAAFEEWVVGTLHKPVYAVGPLLRPGYGTEPSPLPPSPRAAEIQTFLDSMRTQHGDKYPSGPFSGPRATVPEQLEELVDALTDKKFPFIFCHASPFATVSDALVAKIKASGVGLSTPWAPQQFVLNHPVTGWFLTHCRHGGIIESLASGVPMICWPFDGDQPMAAEYLTQNLKVAFHFIEVRTGKNGLRPLYSGRAPEGTRVAVGAEIRAVIDLCRGEAGAAKRKNVERLKGELAEAWAAGGSSQVAMQAFFAKHVPGDQ</sequence>
<name>A0AAD7IJZ1_9AGAR</name>
<dbReference type="PANTHER" id="PTHR48045:SF31">
    <property type="entry name" value="UDP-GLYCOSYLTRANSFERASE 76B1-LIKE"/>
    <property type="match status" value="1"/>
</dbReference>
<dbReference type="GO" id="GO:0008194">
    <property type="term" value="F:UDP-glycosyltransferase activity"/>
    <property type="evidence" value="ECO:0007669"/>
    <property type="project" value="InterPro"/>
</dbReference>
<proteinExistence type="predicted"/>
<dbReference type="Pfam" id="PF00201">
    <property type="entry name" value="UDPGT"/>
    <property type="match status" value="1"/>
</dbReference>
<dbReference type="EMBL" id="JARJLG010000110">
    <property type="protein sequence ID" value="KAJ7743917.1"/>
    <property type="molecule type" value="Genomic_DNA"/>
</dbReference>
<gene>
    <name evidence="2" type="ORF">DFH07DRAFT_963932</name>
</gene>
<evidence type="ECO:0000256" key="1">
    <source>
        <dbReference type="ARBA" id="ARBA00022679"/>
    </source>
</evidence>
<evidence type="ECO:0000313" key="2">
    <source>
        <dbReference type="EMBL" id="KAJ7743917.1"/>
    </source>
</evidence>
<evidence type="ECO:0000313" key="3">
    <source>
        <dbReference type="Proteomes" id="UP001215280"/>
    </source>
</evidence>
<reference evidence="2" key="1">
    <citation type="submission" date="2023-03" db="EMBL/GenBank/DDBJ databases">
        <title>Massive genome expansion in bonnet fungi (Mycena s.s.) driven by repeated elements and novel gene families across ecological guilds.</title>
        <authorList>
            <consortium name="Lawrence Berkeley National Laboratory"/>
            <person name="Harder C.B."/>
            <person name="Miyauchi S."/>
            <person name="Viragh M."/>
            <person name="Kuo A."/>
            <person name="Thoen E."/>
            <person name="Andreopoulos B."/>
            <person name="Lu D."/>
            <person name="Skrede I."/>
            <person name="Drula E."/>
            <person name="Henrissat B."/>
            <person name="Morin E."/>
            <person name="Kohler A."/>
            <person name="Barry K."/>
            <person name="LaButti K."/>
            <person name="Morin E."/>
            <person name="Salamov A."/>
            <person name="Lipzen A."/>
            <person name="Mereny Z."/>
            <person name="Hegedus B."/>
            <person name="Baldrian P."/>
            <person name="Stursova M."/>
            <person name="Weitz H."/>
            <person name="Taylor A."/>
            <person name="Grigoriev I.V."/>
            <person name="Nagy L.G."/>
            <person name="Martin F."/>
            <person name="Kauserud H."/>
        </authorList>
    </citation>
    <scope>NUCLEOTIDE SEQUENCE</scope>
    <source>
        <strain evidence="2">CBHHK188m</strain>
    </source>
</reference>
<keyword evidence="3" id="KW-1185">Reference proteome</keyword>
<organism evidence="2 3">
    <name type="scientific">Mycena maculata</name>
    <dbReference type="NCBI Taxonomy" id="230809"/>
    <lineage>
        <taxon>Eukaryota</taxon>
        <taxon>Fungi</taxon>
        <taxon>Dikarya</taxon>
        <taxon>Basidiomycota</taxon>
        <taxon>Agaricomycotina</taxon>
        <taxon>Agaricomycetes</taxon>
        <taxon>Agaricomycetidae</taxon>
        <taxon>Agaricales</taxon>
        <taxon>Marasmiineae</taxon>
        <taxon>Mycenaceae</taxon>
        <taxon>Mycena</taxon>
    </lineage>
</organism>
<dbReference type="Proteomes" id="UP001215280">
    <property type="component" value="Unassembled WGS sequence"/>
</dbReference>
<keyword evidence="1" id="KW-0808">Transferase</keyword>